<dbReference type="InterPro" id="IPR009725">
    <property type="entry name" value="3_dmu_93_MTrfase"/>
</dbReference>
<dbReference type="GO" id="GO:0032259">
    <property type="term" value="P:methylation"/>
    <property type="evidence" value="ECO:0007669"/>
    <property type="project" value="UniProtKB-KW"/>
</dbReference>
<dbReference type="Pfam" id="PF06983">
    <property type="entry name" value="3-dmu-9_3-mt"/>
    <property type="match status" value="1"/>
</dbReference>
<protein>
    <submittedName>
        <fullName evidence="2">Putative 3-demethylubiquinone-9 3-methyltransferase (Glyoxalase superfamily)</fullName>
    </submittedName>
</protein>
<reference evidence="2 3" key="1">
    <citation type="submission" date="2020-08" db="EMBL/GenBank/DDBJ databases">
        <title>Genomic Encyclopedia of Type Strains, Phase III (KMG-III): the genomes of soil and plant-associated and newly described type strains.</title>
        <authorList>
            <person name="Whitman W."/>
        </authorList>
    </citation>
    <scope>NUCLEOTIDE SEQUENCE [LARGE SCALE GENOMIC DNA]</scope>
    <source>
        <strain evidence="2 3">CECT 8234</strain>
    </source>
</reference>
<dbReference type="PANTHER" id="PTHR33990">
    <property type="entry name" value="PROTEIN YJDN-RELATED"/>
    <property type="match status" value="1"/>
</dbReference>
<comment type="caution">
    <text evidence="2">The sequence shown here is derived from an EMBL/GenBank/DDBJ whole genome shotgun (WGS) entry which is preliminary data.</text>
</comment>
<dbReference type="InterPro" id="IPR028973">
    <property type="entry name" value="PhnB-like"/>
</dbReference>
<dbReference type="RefSeq" id="WP_183560330.1">
    <property type="nucleotide sequence ID" value="NZ_CBCSLB010000002.1"/>
</dbReference>
<keyword evidence="2" id="KW-0808">Transferase</keyword>
<dbReference type="Gene3D" id="3.10.180.10">
    <property type="entry name" value="2,3-Dihydroxybiphenyl 1,2-Dioxygenase, domain 1"/>
    <property type="match status" value="1"/>
</dbReference>
<dbReference type="AlphaFoldDB" id="A0A7W5C587"/>
<dbReference type="SUPFAM" id="SSF54593">
    <property type="entry name" value="Glyoxalase/Bleomycin resistance protein/Dihydroxybiphenyl dioxygenase"/>
    <property type="match status" value="1"/>
</dbReference>
<dbReference type="EMBL" id="JACHXW010000003">
    <property type="protein sequence ID" value="MBB3151415.1"/>
    <property type="molecule type" value="Genomic_DNA"/>
</dbReference>
<keyword evidence="3" id="KW-1185">Reference proteome</keyword>
<evidence type="ECO:0000313" key="3">
    <source>
        <dbReference type="Proteomes" id="UP000518605"/>
    </source>
</evidence>
<dbReference type="Proteomes" id="UP000518605">
    <property type="component" value="Unassembled WGS sequence"/>
</dbReference>
<evidence type="ECO:0000313" key="2">
    <source>
        <dbReference type="EMBL" id="MBB3151415.1"/>
    </source>
</evidence>
<gene>
    <name evidence="2" type="ORF">FHS16_001458</name>
</gene>
<dbReference type="PANTHER" id="PTHR33990:SF4">
    <property type="entry name" value="PHNB-LIKE DOMAIN-CONTAINING PROTEIN"/>
    <property type="match status" value="1"/>
</dbReference>
<organism evidence="2 3">
    <name type="scientific">Paenibacillus endophyticus</name>
    <dbReference type="NCBI Taxonomy" id="1294268"/>
    <lineage>
        <taxon>Bacteria</taxon>
        <taxon>Bacillati</taxon>
        <taxon>Bacillota</taxon>
        <taxon>Bacilli</taxon>
        <taxon>Bacillales</taxon>
        <taxon>Paenibacillaceae</taxon>
        <taxon>Paenibacillus</taxon>
    </lineage>
</organism>
<sequence length="157" mass="17415">MQKISPFLWFNDQAEEAIHFYLSVFKNGRIISVSRYGEAGPGPSGSMMSGTFELEGQTFMALNGGPHFPFTPAISLFVNGETQEEVDELWDKLSEGGAKEKCGWLRDKYGLSWQIIPAGMGKLLQDKDPVKAGRVMQAMLQMEKIDLAVLMAAYEAD</sequence>
<accession>A0A7W5C587</accession>
<keyword evidence="2" id="KW-0830">Ubiquinone</keyword>
<name>A0A7W5C587_9BACL</name>
<dbReference type="GO" id="GO:0008168">
    <property type="term" value="F:methyltransferase activity"/>
    <property type="evidence" value="ECO:0007669"/>
    <property type="project" value="UniProtKB-KW"/>
</dbReference>
<dbReference type="CDD" id="cd06588">
    <property type="entry name" value="PhnB_like"/>
    <property type="match status" value="1"/>
</dbReference>
<feature type="domain" description="PhnB-like" evidence="1">
    <location>
        <begin position="2"/>
        <end position="116"/>
    </location>
</feature>
<dbReference type="PIRSF" id="PIRSF021700">
    <property type="entry name" value="3_dmu_93_MTrfase"/>
    <property type="match status" value="1"/>
</dbReference>
<dbReference type="InterPro" id="IPR029068">
    <property type="entry name" value="Glyas_Bleomycin-R_OHBP_Dase"/>
</dbReference>
<evidence type="ECO:0000259" key="1">
    <source>
        <dbReference type="Pfam" id="PF06983"/>
    </source>
</evidence>
<keyword evidence="2" id="KW-0489">Methyltransferase</keyword>
<proteinExistence type="predicted"/>